<protein>
    <submittedName>
        <fullName evidence="2">Uncharacterized protein</fullName>
    </submittedName>
</protein>
<feature type="compositionally biased region" description="Basic residues" evidence="1">
    <location>
        <begin position="1"/>
        <end position="15"/>
    </location>
</feature>
<sequence length="128" mass="14892">MARWNAKKRGRKKGGRGGLLGFWRDSGGFRRFLHCSIWNQEMLKKTRKMGRETKYTGIAAMLAPLNCPIPSSSDEEEEDDAKKEEEEDELHKKSKKEEDVPEKKVKEEEKEEPKEDKEKENASEPPEK</sequence>
<organism evidence="2 3">
    <name type="scientific">Caenorhabditis remanei</name>
    <name type="common">Caenorhabditis vulgaris</name>
    <dbReference type="NCBI Taxonomy" id="31234"/>
    <lineage>
        <taxon>Eukaryota</taxon>
        <taxon>Metazoa</taxon>
        <taxon>Ecdysozoa</taxon>
        <taxon>Nematoda</taxon>
        <taxon>Chromadorea</taxon>
        <taxon>Rhabditida</taxon>
        <taxon>Rhabditina</taxon>
        <taxon>Rhabditomorpha</taxon>
        <taxon>Rhabditoidea</taxon>
        <taxon>Rhabditidae</taxon>
        <taxon>Peloderinae</taxon>
        <taxon>Caenorhabditis</taxon>
    </lineage>
</organism>
<proteinExistence type="predicted"/>
<reference evidence="2 3" key="1">
    <citation type="submission" date="2019-12" db="EMBL/GenBank/DDBJ databases">
        <title>Chromosome-level assembly of the Caenorhabditis remanei genome.</title>
        <authorList>
            <person name="Teterina A.A."/>
            <person name="Willis J.H."/>
            <person name="Phillips P.C."/>
        </authorList>
    </citation>
    <scope>NUCLEOTIDE SEQUENCE [LARGE SCALE GENOMIC DNA]</scope>
    <source>
        <strain evidence="2 3">PX506</strain>
        <tissue evidence="2">Whole organism</tissue>
    </source>
</reference>
<accession>A0A6A5HB08</accession>
<dbReference type="GeneID" id="78773772"/>
<feature type="compositionally biased region" description="Basic and acidic residues" evidence="1">
    <location>
        <begin position="80"/>
        <end position="128"/>
    </location>
</feature>
<dbReference type="RefSeq" id="XP_053588596.1">
    <property type="nucleotide sequence ID" value="XM_053724402.1"/>
</dbReference>
<dbReference type="EMBL" id="WUAV01000002">
    <property type="protein sequence ID" value="KAF1764061.1"/>
    <property type="molecule type" value="Genomic_DNA"/>
</dbReference>
<dbReference type="Proteomes" id="UP000483820">
    <property type="component" value="Chromosome II"/>
</dbReference>
<evidence type="ECO:0000313" key="3">
    <source>
        <dbReference type="Proteomes" id="UP000483820"/>
    </source>
</evidence>
<dbReference type="AlphaFoldDB" id="A0A6A5HB08"/>
<comment type="caution">
    <text evidence="2">The sequence shown here is derived from an EMBL/GenBank/DDBJ whole genome shotgun (WGS) entry which is preliminary data.</text>
</comment>
<feature type="region of interest" description="Disordered" evidence="1">
    <location>
        <begin position="1"/>
        <end position="20"/>
    </location>
</feature>
<evidence type="ECO:0000256" key="1">
    <source>
        <dbReference type="SAM" id="MobiDB-lite"/>
    </source>
</evidence>
<evidence type="ECO:0000313" key="2">
    <source>
        <dbReference type="EMBL" id="KAF1764061.1"/>
    </source>
</evidence>
<gene>
    <name evidence="2" type="ORF">GCK72_004007</name>
</gene>
<feature type="region of interest" description="Disordered" evidence="1">
    <location>
        <begin position="62"/>
        <end position="128"/>
    </location>
</feature>
<name>A0A6A5HB08_CAERE</name>
<dbReference type="CTD" id="78773772"/>
<dbReference type="KEGG" id="crq:GCK72_004007"/>